<name>T1AH64_9ZZZZ</name>
<evidence type="ECO:0000259" key="1">
    <source>
        <dbReference type="SMART" id="SM00470"/>
    </source>
</evidence>
<dbReference type="SUPFAM" id="SSF109709">
    <property type="entry name" value="KorB DNA-binding domain-like"/>
    <property type="match status" value="1"/>
</dbReference>
<dbReference type="InterPro" id="IPR036086">
    <property type="entry name" value="ParB/Sulfiredoxin_sf"/>
</dbReference>
<feature type="domain" description="ParB-like N-terminal" evidence="1">
    <location>
        <begin position="36"/>
        <end position="141"/>
    </location>
</feature>
<dbReference type="EMBL" id="AUZX01008233">
    <property type="protein sequence ID" value="EQD56512.1"/>
    <property type="molecule type" value="Genomic_DNA"/>
</dbReference>
<gene>
    <name evidence="2" type="ORF">B1A_11499</name>
</gene>
<dbReference type="Gene3D" id="3.90.1530.10">
    <property type="entry name" value="Conserved hypothetical protein from pyrococcus furiosus pfu- 392566-001, ParB domain"/>
    <property type="match status" value="1"/>
</dbReference>
<proteinExistence type="predicted"/>
<dbReference type="SUPFAM" id="SSF110849">
    <property type="entry name" value="ParB/Sulfiredoxin"/>
    <property type="match status" value="1"/>
</dbReference>
<accession>T1AH64</accession>
<reference evidence="2" key="1">
    <citation type="submission" date="2013-08" db="EMBL/GenBank/DDBJ databases">
        <authorList>
            <person name="Mendez C."/>
            <person name="Richter M."/>
            <person name="Ferrer M."/>
            <person name="Sanchez J."/>
        </authorList>
    </citation>
    <scope>NUCLEOTIDE SEQUENCE</scope>
</reference>
<dbReference type="SMART" id="SM00470">
    <property type="entry name" value="ParB"/>
    <property type="match status" value="1"/>
</dbReference>
<evidence type="ECO:0000313" key="2">
    <source>
        <dbReference type="EMBL" id="EQD56512.1"/>
    </source>
</evidence>
<organism evidence="2">
    <name type="scientific">mine drainage metagenome</name>
    <dbReference type="NCBI Taxonomy" id="410659"/>
    <lineage>
        <taxon>unclassified sequences</taxon>
        <taxon>metagenomes</taxon>
        <taxon>ecological metagenomes</taxon>
    </lineage>
</organism>
<sequence>MAAKSHQVPNAEFTTNLVSGKVKQVKLAHRRNDAMSWVDPKSIKIMPGFNARVRTPDYEEYIGELAEDMKSNGFRINKPISVFVADEKGEDVLYVTDGHTRLEAALIAIKAGAEFDEIPVLFLPKTTSIDDLTVGLVRDNVGRPLSTYEKALVVKRLANNGHTPTEISRRLGMTATQIGNLVVLAGAPRPIVNWVIAGDVSASTAIEVLKEHGSEAVAVLEAAFNKAKSEGKQKVKPQQIAGKSSYTRVLRKHATALYEVTRNVRSDPAYAHLSEDTREQIDQLIQELEKCQSHDAQTG</sequence>
<dbReference type="Gene3D" id="1.10.10.2830">
    <property type="match status" value="1"/>
</dbReference>
<protein>
    <recommendedName>
        <fullName evidence="1">ParB-like N-terminal domain-containing protein</fullName>
    </recommendedName>
</protein>
<dbReference type="AlphaFoldDB" id="T1AH64"/>
<comment type="caution">
    <text evidence="2">The sequence shown here is derived from an EMBL/GenBank/DDBJ whole genome shotgun (WGS) entry which is preliminary data.</text>
</comment>
<reference evidence="2" key="2">
    <citation type="journal article" date="2014" name="ISME J.">
        <title>Microbial stratification in low pH oxic and suboxic macroscopic growths along an acid mine drainage.</title>
        <authorList>
            <person name="Mendez-Garcia C."/>
            <person name="Mesa V."/>
            <person name="Sprenger R.R."/>
            <person name="Richter M."/>
            <person name="Diez M.S."/>
            <person name="Solano J."/>
            <person name="Bargiela R."/>
            <person name="Golyshina O.V."/>
            <person name="Manteca A."/>
            <person name="Ramos J.L."/>
            <person name="Gallego J.R."/>
            <person name="Llorente I."/>
            <person name="Martins Dos Santos V.A."/>
            <person name="Jensen O.N."/>
            <person name="Pelaez A.I."/>
            <person name="Sanchez J."/>
            <person name="Ferrer M."/>
        </authorList>
    </citation>
    <scope>NUCLEOTIDE SEQUENCE</scope>
</reference>
<dbReference type="InterPro" id="IPR003115">
    <property type="entry name" value="ParB_N"/>
</dbReference>